<dbReference type="WBParaSite" id="HDID_0000373201-mRNA-1">
    <property type="protein sequence ID" value="HDID_0000373201-mRNA-1"/>
    <property type="gene ID" value="HDID_0000373201"/>
</dbReference>
<organism evidence="3">
    <name type="scientific">Hymenolepis diminuta</name>
    <name type="common">Rat tapeworm</name>
    <dbReference type="NCBI Taxonomy" id="6216"/>
    <lineage>
        <taxon>Eukaryota</taxon>
        <taxon>Metazoa</taxon>
        <taxon>Spiralia</taxon>
        <taxon>Lophotrochozoa</taxon>
        <taxon>Platyhelminthes</taxon>
        <taxon>Cestoda</taxon>
        <taxon>Eucestoda</taxon>
        <taxon>Cyclophyllidea</taxon>
        <taxon>Hymenolepididae</taxon>
        <taxon>Hymenolepis</taxon>
    </lineage>
</organism>
<dbReference type="AlphaFoldDB" id="A0A0R3SFU3"/>
<sequence length="70" mass="8169">MIDASNCSYHWQFCKGFTIHHRMRMVSQWETWNNFLRRFLPSRSQQGPSESVGRPLCVIVGDVGARGRDQ</sequence>
<dbReference type="EMBL" id="UYSG01001209">
    <property type="protein sequence ID" value="VDL38178.1"/>
    <property type="molecule type" value="Genomic_DNA"/>
</dbReference>
<dbReference type="Proteomes" id="UP000274504">
    <property type="component" value="Unassembled WGS sequence"/>
</dbReference>
<evidence type="ECO:0000313" key="1">
    <source>
        <dbReference type="EMBL" id="VDL38178.1"/>
    </source>
</evidence>
<name>A0A0R3SFU3_HYMDI</name>
<accession>A0A0R3SFU3</accession>
<reference evidence="1 2" key="2">
    <citation type="submission" date="2018-11" db="EMBL/GenBank/DDBJ databases">
        <authorList>
            <consortium name="Pathogen Informatics"/>
        </authorList>
    </citation>
    <scope>NUCLEOTIDE SEQUENCE [LARGE SCALE GENOMIC DNA]</scope>
</reference>
<reference evidence="3" key="1">
    <citation type="submission" date="2017-02" db="UniProtKB">
        <authorList>
            <consortium name="WormBaseParasite"/>
        </authorList>
    </citation>
    <scope>IDENTIFICATION</scope>
</reference>
<gene>
    <name evidence="1" type="ORF">HDID_LOCUS3730</name>
</gene>
<evidence type="ECO:0000313" key="3">
    <source>
        <dbReference type="WBParaSite" id="HDID_0000373201-mRNA-1"/>
    </source>
</evidence>
<protein>
    <submittedName>
        <fullName evidence="1 3">Uncharacterized protein</fullName>
    </submittedName>
</protein>
<proteinExistence type="predicted"/>
<evidence type="ECO:0000313" key="2">
    <source>
        <dbReference type="Proteomes" id="UP000274504"/>
    </source>
</evidence>